<gene>
    <name evidence="2 3" type="primary">LOC111110335</name>
</gene>
<dbReference type="PANTHER" id="PTHR24104:SF25">
    <property type="entry name" value="PROTEIN LIN-41"/>
    <property type="match status" value="1"/>
</dbReference>
<protein>
    <submittedName>
        <fullName evidence="2 3">Uncharacterized protein LOC111110335</fullName>
    </submittedName>
</protein>
<dbReference type="SUPFAM" id="SSF101898">
    <property type="entry name" value="NHL repeat"/>
    <property type="match status" value="1"/>
</dbReference>
<evidence type="ECO:0000313" key="1">
    <source>
        <dbReference type="Proteomes" id="UP000694844"/>
    </source>
</evidence>
<dbReference type="GO" id="GO:0000209">
    <property type="term" value="P:protein polyubiquitination"/>
    <property type="evidence" value="ECO:0007669"/>
    <property type="project" value="TreeGrafter"/>
</dbReference>
<dbReference type="OrthoDB" id="6108862at2759"/>
<dbReference type="InterPro" id="IPR050952">
    <property type="entry name" value="TRIM-NHL_E3_ligases"/>
</dbReference>
<dbReference type="AlphaFoldDB" id="A0A8B8BGK3"/>
<dbReference type="Proteomes" id="UP000694844">
    <property type="component" value="Chromosome 8"/>
</dbReference>
<sequence length="468" mass="52908">MIRYVSMIHDFERLYEQSAYKPVQFLHIKKSSLPQIQDTPDLTQHCLLLLTQGINIKDLSKFLSEIKITAKGKRHARNELLLTMMPSTVLQKFLKVKGVKCTCHISCVTKDRVWTGDYDNNIILTNTTTGDILYSVQNALRSFSGIHTVNNEGELLYVDEDYNVKKITKDMENINFIRTESEWLPRCLYCSPDTGEVLVGMYALITYEVKVVLDTNATSTEKVVFDKRKKTITSGQIVRHNKTGKRIQTIGQSKPPHTLYKDPIYITQNSNGDVVVSDLFRGRGAVVVTSPDGKHRFSYTGLPLGLRLSPRGICTDALSHVLVCDISTDSVHMLDRDGHFLAYLLIQHQPGICKPSGLSYDFTTHRLWVGSGNNSIVSVYRYIERHTGFTDTDGHSESDHDALGSHGSRTAAFSVHPKKEEGTHKEADTHEKITVLYSREENISKAEKTNHREAANMQEKITVLYSRD</sequence>
<dbReference type="RefSeq" id="XP_022302497.1">
    <property type="nucleotide sequence ID" value="XM_022446789.1"/>
</dbReference>
<dbReference type="KEGG" id="cvn:111110335"/>
<dbReference type="InterPro" id="IPR011042">
    <property type="entry name" value="6-blade_b-propeller_TolB-like"/>
</dbReference>
<dbReference type="GeneID" id="111110335"/>
<dbReference type="GO" id="GO:0008270">
    <property type="term" value="F:zinc ion binding"/>
    <property type="evidence" value="ECO:0007669"/>
    <property type="project" value="UniProtKB-KW"/>
</dbReference>
<reference evidence="2 3" key="1">
    <citation type="submission" date="2025-04" db="UniProtKB">
        <authorList>
            <consortium name="RefSeq"/>
        </authorList>
    </citation>
    <scope>IDENTIFICATION</scope>
    <source>
        <tissue evidence="2 3">Whole sample</tissue>
    </source>
</reference>
<keyword evidence="1" id="KW-1185">Reference proteome</keyword>
<dbReference type="PANTHER" id="PTHR24104">
    <property type="entry name" value="E3 UBIQUITIN-PROTEIN LIGASE NHLRC1-RELATED"/>
    <property type="match status" value="1"/>
</dbReference>
<dbReference type="GO" id="GO:0043161">
    <property type="term" value="P:proteasome-mediated ubiquitin-dependent protein catabolic process"/>
    <property type="evidence" value="ECO:0007669"/>
    <property type="project" value="TreeGrafter"/>
</dbReference>
<dbReference type="RefSeq" id="XP_022302495.1">
    <property type="nucleotide sequence ID" value="XM_022446787.1"/>
</dbReference>
<proteinExistence type="predicted"/>
<evidence type="ECO:0000313" key="2">
    <source>
        <dbReference type="RefSeq" id="XP_022302495.1"/>
    </source>
</evidence>
<accession>A0A8B8BGK3</accession>
<evidence type="ECO:0000313" key="3">
    <source>
        <dbReference type="RefSeq" id="XP_022302497.1"/>
    </source>
</evidence>
<dbReference type="GO" id="GO:0061630">
    <property type="term" value="F:ubiquitin protein ligase activity"/>
    <property type="evidence" value="ECO:0007669"/>
    <property type="project" value="TreeGrafter"/>
</dbReference>
<dbReference type="Gene3D" id="2.120.10.30">
    <property type="entry name" value="TolB, C-terminal domain"/>
    <property type="match status" value="1"/>
</dbReference>
<organism evidence="1 2">
    <name type="scientific">Crassostrea virginica</name>
    <name type="common">Eastern oyster</name>
    <dbReference type="NCBI Taxonomy" id="6565"/>
    <lineage>
        <taxon>Eukaryota</taxon>
        <taxon>Metazoa</taxon>
        <taxon>Spiralia</taxon>
        <taxon>Lophotrochozoa</taxon>
        <taxon>Mollusca</taxon>
        <taxon>Bivalvia</taxon>
        <taxon>Autobranchia</taxon>
        <taxon>Pteriomorphia</taxon>
        <taxon>Ostreida</taxon>
        <taxon>Ostreoidea</taxon>
        <taxon>Ostreidae</taxon>
        <taxon>Crassostrea</taxon>
    </lineage>
</organism>
<name>A0A8B8BGK3_CRAVI</name>